<dbReference type="STRING" id="1077974.GOEFS_054_00080"/>
<feature type="domain" description="Alpha/beta hydrolase fold-3" evidence="3">
    <location>
        <begin position="86"/>
        <end position="281"/>
    </location>
</feature>
<proteinExistence type="predicted"/>
<dbReference type="RefSeq" id="WP_007317732.1">
    <property type="nucleotide sequence ID" value="NZ_BAEH01000054.1"/>
</dbReference>
<dbReference type="InterPro" id="IPR029058">
    <property type="entry name" value="AB_hydrolase_fold"/>
</dbReference>
<protein>
    <submittedName>
        <fullName evidence="4">Putative esterase</fullName>
    </submittedName>
</protein>
<sequence>MRFGLDDLIGDTLTPLVEESRIYYAARPSGRGPASHAELKQVRAQREAQSPPLDADAITLEAKADGRAVRVRIIEPADGTASGVYLHIHGGGFYLDSAGRDDPRNRELAETLDMVVASVDYRLAPECPWPAAHNDCETAALWLIEYAQKHYGTSNLVIGGFSAGANLAMVTLLRLRARGLGEAFASAALQFGTYDLSATTPAGRLIADEYFLDAYVGHVDDRTDPDVSPVFADLGRLPPTLIVVGENDVLLEDNLALAARLSAAGNDVDLRIYPQAPHGFTAHRTAVATAARTDIADWIGRRRSRPDARQAPE</sequence>
<dbReference type="GO" id="GO:0016787">
    <property type="term" value="F:hydrolase activity"/>
    <property type="evidence" value="ECO:0007669"/>
    <property type="project" value="UniProtKB-KW"/>
</dbReference>
<dbReference type="eggNOG" id="COG0657">
    <property type="taxonomic scope" value="Bacteria"/>
</dbReference>
<accession>H0QZZ4</accession>
<evidence type="ECO:0000313" key="4">
    <source>
        <dbReference type="EMBL" id="GAB18395.1"/>
    </source>
</evidence>
<evidence type="ECO:0000256" key="2">
    <source>
        <dbReference type="SAM" id="MobiDB-lite"/>
    </source>
</evidence>
<comment type="caution">
    <text evidence="4">The sequence shown here is derived from an EMBL/GenBank/DDBJ whole genome shotgun (WGS) entry which is preliminary data.</text>
</comment>
<evidence type="ECO:0000259" key="3">
    <source>
        <dbReference type="Pfam" id="PF07859"/>
    </source>
</evidence>
<feature type="compositionally biased region" description="Basic and acidic residues" evidence="2">
    <location>
        <begin position="37"/>
        <end position="46"/>
    </location>
</feature>
<dbReference type="PANTHER" id="PTHR48081">
    <property type="entry name" value="AB HYDROLASE SUPERFAMILY PROTEIN C4A8.06C"/>
    <property type="match status" value="1"/>
</dbReference>
<evidence type="ECO:0000313" key="5">
    <source>
        <dbReference type="Proteomes" id="UP000035034"/>
    </source>
</evidence>
<keyword evidence="1" id="KW-0378">Hydrolase</keyword>
<organism evidence="4 5">
    <name type="scientific">Gordonia effusa NBRC 100432</name>
    <dbReference type="NCBI Taxonomy" id="1077974"/>
    <lineage>
        <taxon>Bacteria</taxon>
        <taxon>Bacillati</taxon>
        <taxon>Actinomycetota</taxon>
        <taxon>Actinomycetes</taxon>
        <taxon>Mycobacteriales</taxon>
        <taxon>Gordoniaceae</taxon>
        <taxon>Gordonia</taxon>
    </lineage>
</organism>
<dbReference type="InterPro" id="IPR050300">
    <property type="entry name" value="GDXG_lipolytic_enzyme"/>
</dbReference>
<gene>
    <name evidence="4" type="ORF">GOEFS_054_00080</name>
</gene>
<dbReference type="AlphaFoldDB" id="H0QZZ4"/>
<dbReference type="InterPro" id="IPR013094">
    <property type="entry name" value="AB_hydrolase_3"/>
</dbReference>
<dbReference type="EMBL" id="BAEH01000054">
    <property type="protein sequence ID" value="GAB18395.1"/>
    <property type="molecule type" value="Genomic_DNA"/>
</dbReference>
<dbReference type="PANTHER" id="PTHR48081:SF8">
    <property type="entry name" value="ALPHA_BETA HYDROLASE FOLD-3 DOMAIN-CONTAINING PROTEIN-RELATED"/>
    <property type="match status" value="1"/>
</dbReference>
<dbReference type="Pfam" id="PF07859">
    <property type="entry name" value="Abhydrolase_3"/>
    <property type="match status" value="1"/>
</dbReference>
<keyword evidence="5" id="KW-1185">Reference proteome</keyword>
<dbReference type="Gene3D" id="3.40.50.1820">
    <property type="entry name" value="alpha/beta hydrolase"/>
    <property type="match status" value="1"/>
</dbReference>
<name>H0QZZ4_9ACTN</name>
<reference evidence="4 5" key="1">
    <citation type="submission" date="2011-12" db="EMBL/GenBank/DDBJ databases">
        <title>Whole genome shotgun sequence of Gordonia effusa NBRC 100432.</title>
        <authorList>
            <person name="Yoshida I."/>
            <person name="Takarada H."/>
            <person name="Hosoyama A."/>
            <person name="Tsuchikane K."/>
            <person name="Katsumata H."/>
            <person name="Yamazaki S."/>
            <person name="Fujita N."/>
        </authorList>
    </citation>
    <scope>NUCLEOTIDE SEQUENCE [LARGE SCALE GENOMIC DNA]</scope>
    <source>
        <strain evidence="4 5">NBRC 100432</strain>
    </source>
</reference>
<dbReference type="SUPFAM" id="SSF53474">
    <property type="entry name" value="alpha/beta-Hydrolases"/>
    <property type="match status" value="1"/>
</dbReference>
<dbReference type="OrthoDB" id="3181909at2"/>
<evidence type="ECO:0000256" key="1">
    <source>
        <dbReference type="ARBA" id="ARBA00022801"/>
    </source>
</evidence>
<feature type="region of interest" description="Disordered" evidence="2">
    <location>
        <begin position="27"/>
        <end position="52"/>
    </location>
</feature>
<dbReference type="Proteomes" id="UP000035034">
    <property type="component" value="Unassembled WGS sequence"/>
</dbReference>